<evidence type="ECO:0000313" key="3">
    <source>
        <dbReference type="EMBL" id="KAF2117553.1"/>
    </source>
</evidence>
<feature type="region of interest" description="Disordered" evidence="1">
    <location>
        <begin position="100"/>
        <end position="136"/>
    </location>
</feature>
<feature type="region of interest" description="Disordered" evidence="1">
    <location>
        <begin position="1"/>
        <end position="22"/>
    </location>
</feature>
<keyword evidence="2" id="KW-1133">Transmembrane helix</keyword>
<feature type="compositionally biased region" description="Low complexity" evidence="1">
    <location>
        <begin position="100"/>
        <end position="112"/>
    </location>
</feature>
<dbReference type="EMBL" id="ML977318">
    <property type="protein sequence ID" value="KAF2117553.1"/>
    <property type="molecule type" value="Genomic_DNA"/>
</dbReference>
<evidence type="ECO:0000256" key="1">
    <source>
        <dbReference type="SAM" id="MobiDB-lite"/>
    </source>
</evidence>
<accession>A0A6A5ZF35</accession>
<gene>
    <name evidence="3" type="ORF">BDV96DRAFT_611310</name>
</gene>
<proteinExistence type="predicted"/>
<keyword evidence="4" id="KW-1185">Reference proteome</keyword>
<sequence length="219" mass="24086">MATTRLRKTFQYPTDDEDAEMEEGMDEQDQEELISKLSTRDTSSTNLYTQLLLILPLSPVLLYIPQIFDVSLSVPSILAIASLLASAYTLYFLPLPPVTGSTTSDSSAISPSKKGKSTGRGSYGYRVPAQPTTSEEPLPYLTEDTSALVRKYLVGVNGAICAILALYELTQGRSWSEGMMVGGGYVPVFVLAVIMWARRELRVVDLGELERLRYRSKGA</sequence>
<dbReference type="AlphaFoldDB" id="A0A6A5ZF35"/>
<feature type="transmembrane region" description="Helical" evidence="2">
    <location>
        <begin position="47"/>
        <end position="65"/>
    </location>
</feature>
<feature type="transmembrane region" description="Helical" evidence="2">
    <location>
        <begin position="72"/>
        <end position="93"/>
    </location>
</feature>
<name>A0A6A5ZF35_9PLEO</name>
<evidence type="ECO:0000256" key="2">
    <source>
        <dbReference type="SAM" id="Phobius"/>
    </source>
</evidence>
<dbReference type="OrthoDB" id="3358048at2759"/>
<reference evidence="3" key="1">
    <citation type="journal article" date="2020" name="Stud. Mycol.">
        <title>101 Dothideomycetes genomes: a test case for predicting lifestyles and emergence of pathogens.</title>
        <authorList>
            <person name="Haridas S."/>
            <person name="Albert R."/>
            <person name="Binder M."/>
            <person name="Bloem J."/>
            <person name="Labutti K."/>
            <person name="Salamov A."/>
            <person name="Andreopoulos B."/>
            <person name="Baker S."/>
            <person name="Barry K."/>
            <person name="Bills G."/>
            <person name="Bluhm B."/>
            <person name="Cannon C."/>
            <person name="Castanera R."/>
            <person name="Culley D."/>
            <person name="Daum C."/>
            <person name="Ezra D."/>
            <person name="Gonzalez J."/>
            <person name="Henrissat B."/>
            <person name="Kuo A."/>
            <person name="Liang C."/>
            <person name="Lipzen A."/>
            <person name="Lutzoni F."/>
            <person name="Magnuson J."/>
            <person name="Mondo S."/>
            <person name="Nolan M."/>
            <person name="Ohm R."/>
            <person name="Pangilinan J."/>
            <person name="Park H.-J."/>
            <person name="Ramirez L."/>
            <person name="Alfaro M."/>
            <person name="Sun H."/>
            <person name="Tritt A."/>
            <person name="Yoshinaga Y."/>
            <person name="Zwiers L.-H."/>
            <person name="Turgeon B."/>
            <person name="Goodwin S."/>
            <person name="Spatafora J."/>
            <person name="Crous P."/>
            <person name="Grigoriev I."/>
        </authorList>
    </citation>
    <scope>NUCLEOTIDE SEQUENCE</scope>
    <source>
        <strain evidence="3">CBS 627.86</strain>
    </source>
</reference>
<protein>
    <submittedName>
        <fullName evidence="3">Uncharacterized protein</fullName>
    </submittedName>
</protein>
<keyword evidence="2" id="KW-0472">Membrane</keyword>
<keyword evidence="2" id="KW-0812">Transmembrane</keyword>
<evidence type="ECO:0000313" key="4">
    <source>
        <dbReference type="Proteomes" id="UP000799770"/>
    </source>
</evidence>
<organism evidence="3 4">
    <name type="scientific">Lophiotrema nucula</name>
    <dbReference type="NCBI Taxonomy" id="690887"/>
    <lineage>
        <taxon>Eukaryota</taxon>
        <taxon>Fungi</taxon>
        <taxon>Dikarya</taxon>
        <taxon>Ascomycota</taxon>
        <taxon>Pezizomycotina</taxon>
        <taxon>Dothideomycetes</taxon>
        <taxon>Pleosporomycetidae</taxon>
        <taxon>Pleosporales</taxon>
        <taxon>Lophiotremataceae</taxon>
        <taxon>Lophiotrema</taxon>
    </lineage>
</organism>
<feature type="transmembrane region" description="Helical" evidence="2">
    <location>
        <begin position="179"/>
        <end position="197"/>
    </location>
</feature>
<dbReference type="Proteomes" id="UP000799770">
    <property type="component" value="Unassembled WGS sequence"/>
</dbReference>
<feature type="transmembrane region" description="Helical" evidence="2">
    <location>
        <begin position="149"/>
        <end position="167"/>
    </location>
</feature>